<protein>
    <submittedName>
        <fullName evidence="1">Integrase</fullName>
    </submittedName>
</protein>
<dbReference type="Proteomes" id="UP001155586">
    <property type="component" value="Unassembled WGS sequence"/>
</dbReference>
<gene>
    <name evidence="1" type="ORF">MD483_01140</name>
</gene>
<accession>A0A9X3HP35</accession>
<sequence length="794" mass="90272">MADVLIFKPKHELEHTKNQADFIEFGRQISPLNDKYVYDENYWPKVGNFTIFGASSRQKNPDELLDDSLIPFAKAYITYGGGTKAGINVKFQALRAINAGWQRLHKGEVFETTKLTAKTFDEAQRAAKESLSAGAAYQAGRALNNLLKFLTEYKLLKPFTWKSGLKKPADNPTGDDADERRQEKMPDENVLLALASVNAQKTEDLSPRDIFTTSTMSLLMAAPNRGSEPFYLLSEPIHIEELKVWEVLKMDGFTKDDVKEILKYQKENDIALEAAEGATFDDSENIIEDSQEIDGDELDLAATIKIKGIKWYSGKGFGHAHKWIPTSMYSVVDTAVERLQELSKPARTFAKMLEDTSDFPRHDLCPNVPEDQFLTMDEAAMALGLDLSMYGNLSNVKNRKKWQSARNGLLNRMGILREDYRVTLRDLNSILRNELPKGFPYVPFENGNGNVKVKWSEALYAGFVYGFDTRKSTIRTKLHIPTINTLNEDLAPTKKKNRKTGELLTGSPSIFQRWGHGDLKITSHQIRHMLDTMAAVNGMSGEQRANWAMRSDPRHNRYYDHTIPEEYGADFIEDQEADLVSRGLMSNPKTGTTQIQVQVATPRTLQELNTKASLTAHTNEFGMCVTSYMAEPCTKYRDCINCDKQVCEKGDDGKCERIRKRLKDERKLLKMDKRAVDDGVQGARQFYERRKLTAERCEQLLAMMEDPNIEDGSLIRLINVEDVTQLDRAMDANGKKRLPKIENYQRIKATQNSQRVTVDEMIGIESISESFDDELFDDLDAFDEMDVSDFFEDL</sequence>
<reference evidence="1" key="1">
    <citation type="submission" date="2022-02" db="EMBL/GenBank/DDBJ databases">
        <title>Vibrio sp. nov., a new bacterium isolated from Bohai sea, China.</title>
        <authorList>
            <person name="Yuan Y."/>
        </authorList>
    </citation>
    <scope>NUCLEOTIDE SEQUENCE</scope>
    <source>
        <strain evidence="1">DBSS07</strain>
    </source>
</reference>
<evidence type="ECO:0000313" key="1">
    <source>
        <dbReference type="EMBL" id="MCW8332439.1"/>
    </source>
</evidence>
<organism evidence="1 2">
    <name type="scientific">Vibrio paucivorans</name>
    <dbReference type="NCBI Taxonomy" id="2829489"/>
    <lineage>
        <taxon>Bacteria</taxon>
        <taxon>Pseudomonadati</taxon>
        <taxon>Pseudomonadota</taxon>
        <taxon>Gammaproteobacteria</taxon>
        <taxon>Vibrionales</taxon>
        <taxon>Vibrionaceae</taxon>
        <taxon>Vibrio</taxon>
    </lineage>
</organism>
<keyword evidence="2" id="KW-1185">Reference proteome</keyword>
<proteinExistence type="predicted"/>
<dbReference type="AlphaFoldDB" id="A0A9X3HP35"/>
<comment type="caution">
    <text evidence="1">The sequence shown here is derived from an EMBL/GenBank/DDBJ whole genome shotgun (WGS) entry which is preliminary data.</text>
</comment>
<dbReference type="RefSeq" id="WP_265686215.1">
    <property type="nucleotide sequence ID" value="NZ_JAKRRX010000004.1"/>
</dbReference>
<evidence type="ECO:0000313" key="2">
    <source>
        <dbReference type="Proteomes" id="UP001155586"/>
    </source>
</evidence>
<name>A0A9X3HP35_9VIBR</name>
<dbReference type="EMBL" id="JAKRRX010000004">
    <property type="protein sequence ID" value="MCW8332439.1"/>
    <property type="molecule type" value="Genomic_DNA"/>
</dbReference>